<name>A0A9N8E3Z9_9STRA</name>
<dbReference type="AlphaFoldDB" id="A0A9N8E3Z9"/>
<feature type="region of interest" description="Disordered" evidence="1">
    <location>
        <begin position="611"/>
        <end position="650"/>
    </location>
</feature>
<accession>A0A9N8E3Z9</accession>
<comment type="caution">
    <text evidence="2">The sequence shown here is derived from an EMBL/GenBank/DDBJ whole genome shotgun (WGS) entry which is preliminary data.</text>
</comment>
<evidence type="ECO:0000313" key="2">
    <source>
        <dbReference type="EMBL" id="CAB9514192.1"/>
    </source>
</evidence>
<organism evidence="2 3">
    <name type="scientific">Seminavis robusta</name>
    <dbReference type="NCBI Taxonomy" id="568900"/>
    <lineage>
        <taxon>Eukaryota</taxon>
        <taxon>Sar</taxon>
        <taxon>Stramenopiles</taxon>
        <taxon>Ochrophyta</taxon>
        <taxon>Bacillariophyta</taxon>
        <taxon>Bacillariophyceae</taxon>
        <taxon>Bacillariophycidae</taxon>
        <taxon>Naviculales</taxon>
        <taxon>Naviculaceae</taxon>
        <taxon>Seminavis</taxon>
    </lineage>
</organism>
<gene>
    <name evidence="2" type="ORF">SEMRO_638_G179530.1</name>
</gene>
<feature type="compositionally biased region" description="Polar residues" evidence="1">
    <location>
        <begin position="53"/>
        <end position="78"/>
    </location>
</feature>
<reference evidence="2" key="1">
    <citation type="submission" date="2020-06" db="EMBL/GenBank/DDBJ databases">
        <authorList>
            <consortium name="Plant Systems Biology data submission"/>
        </authorList>
    </citation>
    <scope>NUCLEOTIDE SEQUENCE</scope>
    <source>
        <strain evidence="2">D6</strain>
    </source>
</reference>
<feature type="region of interest" description="Disordered" evidence="1">
    <location>
        <begin position="53"/>
        <end position="108"/>
    </location>
</feature>
<dbReference type="Proteomes" id="UP001153069">
    <property type="component" value="Unassembled WGS sequence"/>
</dbReference>
<keyword evidence="3" id="KW-1185">Reference proteome</keyword>
<feature type="region of interest" description="Disordered" evidence="1">
    <location>
        <begin position="548"/>
        <end position="598"/>
    </location>
</feature>
<feature type="compositionally biased region" description="Polar residues" evidence="1">
    <location>
        <begin position="342"/>
        <end position="355"/>
    </location>
</feature>
<feature type="compositionally biased region" description="Low complexity" evidence="1">
    <location>
        <begin position="548"/>
        <end position="567"/>
    </location>
</feature>
<evidence type="ECO:0000256" key="1">
    <source>
        <dbReference type="SAM" id="MobiDB-lite"/>
    </source>
</evidence>
<proteinExistence type="predicted"/>
<feature type="region of interest" description="Disordered" evidence="1">
    <location>
        <begin position="314"/>
        <end position="355"/>
    </location>
</feature>
<feature type="compositionally biased region" description="Basic and acidic residues" evidence="1">
    <location>
        <begin position="635"/>
        <end position="650"/>
    </location>
</feature>
<evidence type="ECO:0000313" key="3">
    <source>
        <dbReference type="Proteomes" id="UP001153069"/>
    </source>
</evidence>
<dbReference type="EMBL" id="CAICTM010000637">
    <property type="protein sequence ID" value="CAB9514192.1"/>
    <property type="molecule type" value="Genomic_DNA"/>
</dbReference>
<feature type="compositionally biased region" description="Polar residues" evidence="1">
    <location>
        <begin position="90"/>
        <end position="102"/>
    </location>
</feature>
<protein>
    <submittedName>
        <fullName evidence="2">Uncharacterized protein</fullName>
    </submittedName>
</protein>
<sequence length="650" mass="71036">MTRRSSGGRASSSPISGVLNSLLVLNNKKPRQSSQTATTTSSRMITANLQRSKRTQFAASTDNSSNQDDSLQNYNIHHNGSESKSENLPEESSNNKSTTISDSPLPIVSNPTTLISAVANTKASISTTTATKNKSNNHHHKDQNNNNNNKQPYNKDAKNSQEIIRTIHLRNFHRHLEQVKKLDLATNQHKTTTTVLDTARIMAASGVYAGVVALVASSTPPSSTSSLVWTISQQMVLPHVSAARTALIWMVQSLATPALVAVTLSLAASSMQQSWESALQMQQQQLVRTQVVLQIKALARALYQVLDECIQRIPSQQQQQQQRSNTKNDNSRFPRPHPMLVSRSNNGNDTTKNKSATLQSSAKQCDDILAAAKCLAFIGYAATHHSAADVVSQTLFSEKDQADPIRFSINKLDATWERIRQVTTRFQKTCCRDLPTPSHWEERIFALETNVGILQQQQQLATSSSSSTRSWRSSLPILWMAMYPWVMMARAPALAVVWSAMVYSTVVIKSGGGGGIRKQEHNNNSHEDASAWGRQVLDVVQEQMAMPASTVATTTAPSPSSTGTSNTLAKTVTSLSRRNDAMANGKSSKKPIDKTPFLIRNGTSPIITKAATTSAAEEQGEVDDKDSLLQNIVTDDDHGVKQEGPTKDQD</sequence>
<feature type="region of interest" description="Disordered" evidence="1">
    <location>
        <begin position="126"/>
        <end position="157"/>
    </location>
</feature>